<organism evidence="1 2">
    <name type="scientific">Leptonema illini DSM 21528</name>
    <dbReference type="NCBI Taxonomy" id="929563"/>
    <lineage>
        <taxon>Bacteria</taxon>
        <taxon>Pseudomonadati</taxon>
        <taxon>Spirochaetota</taxon>
        <taxon>Spirochaetia</taxon>
        <taxon>Leptospirales</taxon>
        <taxon>Leptospiraceae</taxon>
        <taxon>Leptonema</taxon>
    </lineage>
</organism>
<evidence type="ECO:0000313" key="1">
    <source>
        <dbReference type="EMBL" id="EHQ05096.1"/>
    </source>
</evidence>
<gene>
    <name evidence="1" type="ORF">Lepil_0390</name>
</gene>
<proteinExistence type="predicted"/>
<dbReference type="EMBL" id="JH597773">
    <property type="protein sequence ID" value="EHQ05096.1"/>
    <property type="molecule type" value="Genomic_DNA"/>
</dbReference>
<dbReference type="STRING" id="183.GCA_002009735_00368"/>
<evidence type="ECO:0008006" key="3">
    <source>
        <dbReference type="Google" id="ProtNLM"/>
    </source>
</evidence>
<accession>H2CKP1</accession>
<dbReference type="AlphaFoldDB" id="H2CKP1"/>
<keyword evidence="2" id="KW-1185">Reference proteome</keyword>
<name>H2CKP1_9LEPT</name>
<reference evidence="1 2" key="1">
    <citation type="submission" date="2011-10" db="EMBL/GenBank/DDBJ databases">
        <title>The Improved High-Quality Draft genome of Leptonema illini DSM 21528.</title>
        <authorList>
            <consortium name="US DOE Joint Genome Institute (JGI-PGF)"/>
            <person name="Lucas S."/>
            <person name="Copeland A."/>
            <person name="Lapidus A."/>
            <person name="Glavina del Rio T."/>
            <person name="Dalin E."/>
            <person name="Tice H."/>
            <person name="Bruce D."/>
            <person name="Goodwin L."/>
            <person name="Pitluck S."/>
            <person name="Peters L."/>
            <person name="Mikhailova N."/>
            <person name="Held B."/>
            <person name="Kyrpides N."/>
            <person name="Mavromatis K."/>
            <person name="Ivanova N."/>
            <person name="Markowitz V."/>
            <person name="Cheng J.-F."/>
            <person name="Hugenholtz P."/>
            <person name="Woyke T."/>
            <person name="Wu D."/>
            <person name="Gronow S."/>
            <person name="Wellnitz S."/>
            <person name="Brambilla E.-M."/>
            <person name="Klenk H.-P."/>
            <person name="Eisen J.A."/>
        </authorList>
    </citation>
    <scope>NUCLEOTIDE SEQUENCE [LARGE SCALE GENOMIC DNA]</scope>
    <source>
        <strain evidence="1 2">DSM 21528</strain>
    </source>
</reference>
<dbReference type="Proteomes" id="UP000005737">
    <property type="component" value="Unassembled WGS sequence"/>
</dbReference>
<dbReference type="PROSITE" id="PS51257">
    <property type="entry name" value="PROKAR_LIPOPROTEIN"/>
    <property type="match status" value="1"/>
</dbReference>
<sequence length="187" mass="21435">MLRKWLTFILLVILTSCSPYKRYRTIDDNFWKRNRGAEPTINIGYLDIQAAGDSRKTRTNLMSSIVFHLKSRGFSVTDLRDYSGLLEGKDLPQTRRLSDKEVLLLAGSIKERFLFQGVYQETTQFAIPADLTSVSLAISVYDARTGKHVGEFRLYGTELKDYNLLSVFNLTERFADDFHSAFQEGSK</sequence>
<evidence type="ECO:0000313" key="2">
    <source>
        <dbReference type="Proteomes" id="UP000005737"/>
    </source>
</evidence>
<dbReference type="HOGENOM" id="CLU_1446028_0_0_12"/>
<protein>
    <recommendedName>
        <fullName evidence="3">Lipoprotein</fullName>
    </recommendedName>
</protein>